<protein>
    <submittedName>
        <fullName evidence="1">Uncharacterized protein</fullName>
    </submittedName>
</protein>
<dbReference type="EMBL" id="VSRR010003924">
    <property type="protein sequence ID" value="MPC37913.1"/>
    <property type="molecule type" value="Genomic_DNA"/>
</dbReference>
<comment type="caution">
    <text evidence="1">The sequence shown here is derived from an EMBL/GenBank/DDBJ whole genome shotgun (WGS) entry which is preliminary data.</text>
</comment>
<dbReference type="Proteomes" id="UP000324222">
    <property type="component" value="Unassembled WGS sequence"/>
</dbReference>
<keyword evidence="2" id="KW-1185">Reference proteome</keyword>
<evidence type="ECO:0000313" key="2">
    <source>
        <dbReference type="Proteomes" id="UP000324222"/>
    </source>
</evidence>
<reference evidence="1 2" key="1">
    <citation type="submission" date="2019-05" db="EMBL/GenBank/DDBJ databases">
        <title>Another draft genome of Portunus trituberculatus and its Hox gene families provides insights of decapod evolution.</title>
        <authorList>
            <person name="Jeong J.-H."/>
            <person name="Song I."/>
            <person name="Kim S."/>
            <person name="Choi T."/>
            <person name="Kim D."/>
            <person name="Ryu S."/>
            <person name="Kim W."/>
        </authorList>
    </citation>
    <scope>NUCLEOTIDE SEQUENCE [LARGE SCALE GENOMIC DNA]</scope>
    <source>
        <tissue evidence="1">Muscle</tissue>
    </source>
</reference>
<accession>A0A5B7EYH3</accession>
<gene>
    <name evidence="1" type="ORF">E2C01_031408</name>
</gene>
<organism evidence="1 2">
    <name type="scientific">Portunus trituberculatus</name>
    <name type="common">Swimming crab</name>
    <name type="synonym">Neptunus trituberculatus</name>
    <dbReference type="NCBI Taxonomy" id="210409"/>
    <lineage>
        <taxon>Eukaryota</taxon>
        <taxon>Metazoa</taxon>
        <taxon>Ecdysozoa</taxon>
        <taxon>Arthropoda</taxon>
        <taxon>Crustacea</taxon>
        <taxon>Multicrustacea</taxon>
        <taxon>Malacostraca</taxon>
        <taxon>Eumalacostraca</taxon>
        <taxon>Eucarida</taxon>
        <taxon>Decapoda</taxon>
        <taxon>Pleocyemata</taxon>
        <taxon>Brachyura</taxon>
        <taxon>Eubrachyura</taxon>
        <taxon>Portunoidea</taxon>
        <taxon>Portunidae</taxon>
        <taxon>Portuninae</taxon>
        <taxon>Portunus</taxon>
    </lineage>
</organism>
<name>A0A5B7EYH3_PORTR</name>
<dbReference type="AlphaFoldDB" id="A0A5B7EYH3"/>
<sequence>MLPQFSKSTDMRSLVRMSVFAIYKVEIILICQ</sequence>
<proteinExistence type="predicted"/>
<evidence type="ECO:0000313" key="1">
    <source>
        <dbReference type="EMBL" id="MPC37913.1"/>
    </source>
</evidence>